<protein>
    <submittedName>
        <fullName evidence="2">Uncharacterized protein</fullName>
    </submittedName>
</protein>
<evidence type="ECO:0000256" key="1">
    <source>
        <dbReference type="SAM" id="MobiDB-lite"/>
    </source>
</evidence>
<feature type="compositionally biased region" description="Polar residues" evidence="1">
    <location>
        <begin position="28"/>
        <end position="37"/>
    </location>
</feature>
<sequence length="122" mass="13329">MYARKPNRCRDDQEKNRTNENKNPNKKPITSSSTSRCSRPVLDGLARSLPHFGTSICIANATGAADGAAGLDKGLSIVVYWYGYGIKGTPMLDGMLSNVCQEFLLLHHDNASAHSSLKTQEF</sequence>
<gene>
    <name evidence="2" type="ORF">EVAR_27446_1</name>
</gene>
<name>A0A4C1VJC1_EUMVA</name>
<proteinExistence type="predicted"/>
<keyword evidence="3" id="KW-1185">Reference proteome</keyword>
<evidence type="ECO:0000313" key="3">
    <source>
        <dbReference type="Proteomes" id="UP000299102"/>
    </source>
</evidence>
<evidence type="ECO:0000313" key="2">
    <source>
        <dbReference type="EMBL" id="GBP39086.1"/>
    </source>
</evidence>
<feature type="region of interest" description="Disordered" evidence="1">
    <location>
        <begin position="1"/>
        <end position="39"/>
    </location>
</feature>
<comment type="caution">
    <text evidence="2">The sequence shown here is derived from an EMBL/GenBank/DDBJ whole genome shotgun (WGS) entry which is preliminary data.</text>
</comment>
<feature type="compositionally biased region" description="Basic and acidic residues" evidence="1">
    <location>
        <begin position="8"/>
        <end position="20"/>
    </location>
</feature>
<dbReference type="Proteomes" id="UP000299102">
    <property type="component" value="Unassembled WGS sequence"/>
</dbReference>
<reference evidence="2 3" key="1">
    <citation type="journal article" date="2019" name="Commun. Biol.">
        <title>The bagworm genome reveals a unique fibroin gene that provides high tensile strength.</title>
        <authorList>
            <person name="Kono N."/>
            <person name="Nakamura H."/>
            <person name="Ohtoshi R."/>
            <person name="Tomita M."/>
            <person name="Numata K."/>
            <person name="Arakawa K."/>
        </authorList>
    </citation>
    <scope>NUCLEOTIDE SEQUENCE [LARGE SCALE GENOMIC DNA]</scope>
</reference>
<dbReference type="AlphaFoldDB" id="A0A4C1VJC1"/>
<dbReference type="EMBL" id="BGZK01000359">
    <property type="protein sequence ID" value="GBP39086.1"/>
    <property type="molecule type" value="Genomic_DNA"/>
</dbReference>
<organism evidence="2 3">
    <name type="scientific">Eumeta variegata</name>
    <name type="common">Bagworm moth</name>
    <name type="synonym">Eumeta japonica</name>
    <dbReference type="NCBI Taxonomy" id="151549"/>
    <lineage>
        <taxon>Eukaryota</taxon>
        <taxon>Metazoa</taxon>
        <taxon>Ecdysozoa</taxon>
        <taxon>Arthropoda</taxon>
        <taxon>Hexapoda</taxon>
        <taxon>Insecta</taxon>
        <taxon>Pterygota</taxon>
        <taxon>Neoptera</taxon>
        <taxon>Endopterygota</taxon>
        <taxon>Lepidoptera</taxon>
        <taxon>Glossata</taxon>
        <taxon>Ditrysia</taxon>
        <taxon>Tineoidea</taxon>
        <taxon>Psychidae</taxon>
        <taxon>Oiketicinae</taxon>
        <taxon>Eumeta</taxon>
    </lineage>
</organism>
<accession>A0A4C1VJC1</accession>